<name>A0ABS7U7Z8_9ACTN</name>
<evidence type="ECO:0000259" key="1">
    <source>
        <dbReference type="Pfam" id="PF07969"/>
    </source>
</evidence>
<dbReference type="InterPro" id="IPR032466">
    <property type="entry name" value="Metal_Hydrolase"/>
</dbReference>
<evidence type="ECO:0000313" key="3">
    <source>
        <dbReference type="Proteomes" id="UP000780875"/>
    </source>
</evidence>
<dbReference type="Gene3D" id="3.10.310.70">
    <property type="match status" value="1"/>
</dbReference>
<dbReference type="SUPFAM" id="SSF51556">
    <property type="entry name" value="Metallo-dependent hydrolases"/>
    <property type="match status" value="1"/>
</dbReference>
<reference evidence="2 3" key="1">
    <citation type="submission" date="2021-09" db="EMBL/GenBank/DDBJ databases">
        <title>Whole genome sequence of Nocardioides sp. GBK3QG-3.</title>
        <authorList>
            <person name="Tuo L."/>
        </authorList>
    </citation>
    <scope>NUCLEOTIDE SEQUENCE [LARGE SCALE GENOMIC DNA]</scope>
    <source>
        <strain evidence="2 3">GBK3QG-3</strain>
    </source>
</reference>
<dbReference type="PANTHER" id="PTHR22642:SF2">
    <property type="entry name" value="PROTEIN LONG AFTER FAR-RED 3"/>
    <property type="match status" value="1"/>
</dbReference>
<dbReference type="Gene3D" id="2.30.40.10">
    <property type="entry name" value="Urease, subunit C, domain 1"/>
    <property type="match status" value="1"/>
</dbReference>
<organism evidence="2 3">
    <name type="scientific">Nocardioides mangrovi</name>
    <dbReference type="NCBI Taxonomy" id="2874580"/>
    <lineage>
        <taxon>Bacteria</taxon>
        <taxon>Bacillati</taxon>
        <taxon>Actinomycetota</taxon>
        <taxon>Actinomycetes</taxon>
        <taxon>Propionibacteriales</taxon>
        <taxon>Nocardioidaceae</taxon>
        <taxon>Nocardioides</taxon>
    </lineage>
</organism>
<dbReference type="RefSeq" id="WP_224121457.1">
    <property type="nucleotide sequence ID" value="NZ_JAIQZJ010000001.1"/>
</dbReference>
<protein>
    <submittedName>
        <fullName evidence="2">Amidohydrolase</fullName>
    </submittedName>
</protein>
<dbReference type="SUPFAM" id="SSF51338">
    <property type="entry name" value="Composite domain of metallo-dependent hydrolases"/>
    <property type="match status" value="1"/>
</dbReference>
<dbReference type="Proteomes" id="UP000780875">
    <property type="component" value="Unassembled WGS sequence"/>
</dbReference>
<dbReference type="InterPro" id="IPR033932">
    <property type="entry name" value="YtcJ-like"/>
</dbReference>
<dbReference type="InterPro" id="IPR013108">
    <property type="entry name" value="Amidohydro_3"/>
</dbReference>
<gene>
    <name evidence="2" type="ORF">K8U61_02885</name>
</gene>
<comment type="caution">
    <text evidence="2">The sequence shown here is derived from an EMBL/GenBank/DDBJ whole genome shotgun (WGS) entry which is preliminary data.</text>
</comment>
<keyword evidence="3" id="KW-1185">Reference proteome</keyword>
<dbReference type="EMBL" id="JAIQZJ010000001">
    <property type="protein sequence ID" value="MBZ5737096.1"/>
    <property type="molecule type" value="Genomic_DNA"/>
</dbReference>
<sequence length="551" mass="58500">MQTTVLRNAAVFRADRAATWASALVIRGDRIVAVGGEAEVRPFLAGADEVVDLAGRLVTPGFVDAHVHPVQGGLERVRCDLTAGETAEEYAAAVASYAARTDAPWILGGGWSMAAFPGGTPDRALLDELVPDRPVYLPNRDHHSAWVNTRALDLAGIDRSTPDPEDGRIERDAAGHPTGLLHEGAMALVERLVPADTAADHAAGLREAQAHLHSLGITGWQDAMVHHLAEDSLHRAYLAAQAEGWLTARVAGALWWERSDHDVAAQVARLVARRTEAEQAAATVPGGGRYTLPHVKVMQDGVIETGTAAMLEPYHDRCGGHGDNSGISFLEPALLREAVTALDAAGFGVHFHALGDRAVRDVLDAVAAARAANGTADRRHHLAHLQVVHPDDLPRFRALEVAANAQALWACHEPQMDDLTIPVLGPERTGQQYPFGGLHRDGATLVMGSDWPVSTPDPWPAIHTAVTRTDALAPAGTPALGPEQGIPLGVALAAYTAGSAWVTRLDDRIGALTPGLEADVVVHDRNPFESGDPGRTTVLRTYVAGELVHHV</sequence>
<evidence type="ECO:0000313" key="2">
    <source>
        <dbReference type="EMBL" id="MBZ5737096.1"/>
    </source>
</evidence>
<dbReference type="Pfam" id="PF07969">
    <property type="entry name" value="Amidohydro_3"/>
    <property type="match status" value="1"/>
</dbReference>
<dbReference type="CDD" id="cd01300">
    <property type="entry name" value="YtcJ_like"/>
    <property type="match status" value="1"/>
</dbReference>
<dbReference type="InterPro" id="IPR011059">
    <property type="entry name" value="Metal-dep_hydrolase_composite"/>
</dbReference>
<proteinExistence type="predicted"/>
<dbReference type="Gene3D" id="3.20.20.140">
    <property type="entry name" value="Metal-dependent hydrolases"/>
    <property type="match status" value="1"/>
</dbReference>
<dbReference type="PANTHER" id="PTHR22642">
    <property type="entry name" value="IMIDAZOLONEPROPIONASE"/>
    <property type="match status" value="1"/>
</dbReference>
<feature type="domain" description="Amidohydrolase 3" evidence="1">
    <location>
        <begin position="49"/>
        <end position="549"/>
    </location>
</feature>
<accession>A0ABS7U7Z8</accession>